<reference evidence="2" key="1">
    <citation type="submission" date="2017-09" db="EMBL/GenBank/DDBJ databases">
        <title>Yangia sp. SAOS 153D whole genome sequencing.</title>
        <authorList>
            <person name="Verma A."/>
            <person name="Krishnamurthi S."/>
        </authorList>
    </citation>
    <scope>NUCLEOTIDE SEQUENCE [LARGE SCALE GENOMIC DNA]</scope>
    <source>
        <strain evidence="2">SAOS 153D</strain>
    </source>
</reference>
<name>A0A2A3JUF3_9RHOB</name>
<evidence type="ECO:0000256" key="1">
    <source>
        <dbReference type="SAM" id="Phobius"/>
    </source>
</evidence>
<organism evidence="2">
    <name type="scientific">Alloyangia mangrovi</name>
    <dbReference type="NCBI Taxonomy" id="1779329"/>
    <lineage>
        <taxon>Bacteria</taxon>
        <taxon>Pseudomonadati</taxon>
        <taxon>Pseudomonadota</taxon>
        <taxon>Alphaproteobacteria</taxon>
        <taxon>Rhodobacterales</taxon>
        <taxon>Roseobacteraceae</taxon>
        <taxon>Alloyangia</taxon>
    </lineage>
</organism>
<keyword evidence="1" id="KW-1133">Transmembrane helix</keyword>
<sequence length="212" mass="24448">MEDVDIRFFLAFLAPTLGFLVWFVKRLIDDERDERRRRKQQDSLVRALFAEIDFNTRDMERFLKRSPSEADLLKRFREDRALIPHITDARHTEIYRTRISEVHNIADGALHQTVNFYGLLEKIRVQIEGVQQASYLTLSPESRVKVIALIIESASDAAACGQELLGSLAHDHAALALVRFRFDETRSLVELAAQRVALEGKIEAFRRGWPSN</sequence>
<keyword evidence="1" id="KW-0812">Transmembrane</keyword>
<feature type="transmembrane region" description="Helical" evidence="1">
    <location>
        <begin position="6"/>
        <end position="28"/>
    </location>
</feature>
<gene>
    <name evidence="2" type="ORF">CLG85_16540</name>
</gene>
<keyword evidence="1" id="KW-0472">Membrane</keyword>
<proteinExistence type="predicted"/>
<comment type="caution">
    <text evidence="2">The sequence shown here is derived from an EMBL/GenBank/DDBJ whole genome shotgun (WGS) entry which is preliminary data.</text>
</comment>
<dbReference type="EMBL" id="NTHN01000279">
    <property type="protein sequence ID" value="PBD18099.1"/>
    <property type="molecule type" value="Genomic_DNA"/>
</dbReference>
<accession>A0A2A3JUF3</accession>
<dbReference type="AlphaFoldDB" id="A0A2A3JUF3"/>
<evidence type="ECO:0000313" key="2">
    <source>
        <dbReference type="EMBL" id="PBD18099.1"/>
    </source>
</evidence>
<protein>
    <submittedName>
        <fullName evidence="2">Uncharacterized protein</fullName>
    </submittedName>
</protein>